<feature type="domain" description="ABM" evidence="1">
    <location>
        <begin position="9"/>
        <end position="78"/>
    </location>
</feature>
<dbReference type="EMBL" id="LZJY01000346">
    <property type="protein sequence ID" value="OBH91539.1"/>
    <property type="molecule type" value="Genomic_DNA"/>
</dbReference>
<dbReference type="SUPFAM" id="SSF54909">
    <property type="entry name" value="Dimeric alpha+beta barrel"/>
    <property type="match status" value="1"/>
</dbReference>
<evidence type="ECO:0000259" key="1">
    <source>
        <dbReference type="Pfam" id="PF03992"/>
    </source>
</evidence>
<dbReference type="InterPro" id="IPR007138">
    <property type="entry name" value="ABM_dom"/>
</dbReference>
<name>A0A1A2USC3_MYCSC</name>
<dbReference type="RefSeq" id="WP_067275652.1">
    <property type="nucleotide sequence ID" value="NZ_LZJW01000091.1"/>
</dbReference>
<dbReference type="Proteomes" id="UP000092207">
    <property type="component" value="Unassembled WGS sequence"/>
</dbReference>
<dbReference type="Pfam" id="PF03992">
    <property type="entry name" value="ABM"/>
    <property type="match status" value="1"/>
</dbReference>
<dbReference type="InterPro" id="IPR011008">
    <property type="entry name" value="Dimeric_a/b-barrel"/>
</dbReference>
<sequence>MYGPDEEVVLITEAVALPGKGDDLRRAFVGLIPPSLAEGAVSTFRLHEDRDRPGHFTLYQRFRNQHGVDLHVQTDHFALSVEALSQFAQDGEAQTTFYRVVSG</sequence>
<dbReference type="OrthoDB" id="3695636at2"/>
<gene>
    <name evidence="2" type="ORF">A5679_01925</name>
</gene>
<protein>
    <recommendedName>
        <fullName evidence="1">ABM domain-containing protein</fullName>
    </recommendedName>
</protein>
<comment type="caution">
    <text evidence="2">The sequence shown here is derived from an EMBL/GenBank/DDBJ whole genome shotgun (WGS) entry which is preliminary data.</text>
</comment>
<reference evidence="2 3" key="1">
    <citation type="submission" date="2016-06" db="EMBL/GenBank/DDBJ databases">
        <authorList>
            <person name="Kjaerup R.B."/>
            <person name="Dalgaard T.S."/>
            <person name="Juul-Madsen H.R."/>
        </authorList>
    </citation>
    <scope>NUCLEOTIDE SEQUENCE [LARGE SCALE GENOMIC DNA]</scope>
    <source>
        <strain evidence="2 3">E2838</strain>
    </source>
</reference>
<dbReference type="AlphaFoldDB" id="A0A1A2USC3"/>
<evidence type="ECO:0000313" key="2">
    <source>
        <dbReference type="EMBL" id="OBH91539.1"/>
    </source>
</evidence>
<organism evidence="2 3">
    <name type="scientific">Mycobacterium scrofulaceum</name>
    <dbReference type="NCBI Taxonomy" id="1783"/>
    <lineage>
        <taxon>Bacteria</taxon>
        <taxon>Bacillati</taxon>
        <taxon>Actinomycetota</taxon>
        <taxon>Actinomycetes</taxon>
        <taxon>Mycobacteriales</taxon>
        <taxon>Mycobacteriaceae</taxon>
        <taxon>Mycobacterium</taxon>
    </lineage>
</organism>
<dbReference type="Gene3D" id="3.30.70.100">
    <property type="match status" value="1"/>
</dbReference>
<evidence type="ECO:0000313" key="3">
    <source>
        <dbReference type="Proteomes" id="UP000092207"/>
    </source>
</evidence>
<accession>A0A1A2USC3</accession>
<proteinExistence type="predicted"/>